<keyword evidence="4 7" id="KW-0862">Zinc</keyword>
<dbReference type="PANTHER" id="PTHR10127">
    <property type="entry name" value="DISCOIDIN, CUB, EGF, LAMININ , AND ZINC METALLOPROTEASE DOMAIN CONTAINING"/>
    <property type="match status" value="1"/>
</dbReference>
<dbReference type="GO" id="GO:0004222">
    <property type="term" value="F:metalloendopeptidase activity"/>
    <property type="evidence" value="ECO:0007669"/>
    <property type="project" value="UniProtKB-UniRule"/>
</dbReference>
<keyword evidence="8" id="KW-0732">Signal</keyword>
<dbReference type="Gene3D" id="3.40.390.10">
    <property type="entry name" value="Collagenase (Catalytic Domain)"/>
    <property type="match status" value="1"/>
</dbReference>
<feature type="domain" description="Peptidase M12A" evidence="9">
    <location>
        <begin position="134"/>
        <end position="314"/>
    </location>
</feature>
<feature type="chain" id="PRO_5007951429" description="Metalloendopeptidase" evidence="8">
    <location>
        <begin position="24"/>
        <end position="314"/>
    </location>
</feature>
<evidence type="ECO:0000256" key="3">
    <source>
        <dbReference type="ARBA" id="ARBA00022801"/>
    </source>
</evidence>
<evidence type="ECO:0000313" key="11">
    <source>
        <dbReference type="WBParaSite" id="GPLIN_000204900"/>
    </source>
</evidence>
<evidence type="ECO:0000256" key="1">
    <source>
        <dbReference type="ARBA" id="ARBA00022670"/>
    </source>
</evidence>
<dbReference type="SUPFAM" id="SSF55486">
    <property type="entry name" value="Metalloproteases ('zincins'), catalytic domain"/>
    <property type="match status" value="1"/>
</dbReference>
<organism evidence="10 11">
    <name type="scientific">Globodera pallida</name>
    <name type="common">Potato cyst nematode worm</name>
    <name type="synonym">Heterodera pallida</name>
    <dbReference type="NCBI Taxonomy" id="36090"/>
    <lineage>
        <taxon>Eukaryota</taxon>
        <taxon>Metazoa</taxon>
        <taxon>Ecdysozoa</taxon>
        <taxon>Nematoda</taxon>
        <taxon>Chromadorea</taxon>
        <taxon>Rhabditida</taxon>
        <taxon>Tylenchina</taxon>
        <taxon>Tylenchomorpha</taxon>
        <taxon>Tylenchoidea</taxon>
        <taxon>Heteroderidae</taxon>
        <taxon>Heteroderinae</taxon>
        <taxon>Globodera</taxon>
    </lineage>
</organism>
<evidence type="ECO:0000256" key="2">
    <source>
        <dbReference type="ARBA" id="ARBA00022723"/>
    </source>
</evidence>
<feature type="signal peptide" evidence="8">
    <location>
        <begin position="1"/>
        <end position="23"/>
    </location>
</feature>
<dbReference type="EC" id="3.4.24.-" evidence="8"/>
<dbReference type="AlphaFoldDB" id="A0A183BN63"/>
<dbReference type="InterPro" id="IPR024079">
    <property type="entry name" value="MetalloPept_cat_dom_sf"/>
</dbReference>
<keyword evidence="2 7" id="KW-0479">Metal-binding</keyword>
<accession>A0A183BN63</accession>
<keyword evidence="1 8" id="KW-0645">Protease</keyword>
<dbReference type="InterPro" id="IPR001506">
    <property type="entry name" value="Peptidase_M12A"/>
</dbReference>
<sequence>MNQIWFGTIAIVLLAIELKIGSGSGSGRPYGEISEQRQAEEVKKLLTMHREKMKPAMDKLIEEQQKDVPLQSMLKKLNECRAKHSNESRTQTPSILELNEKSKFAGALWQGDIFLSPSQVQLLFGDVGRFKRGAGIRNVLRQWPMNIKYSFDESINNELKGRIQRALNFWNEKSCLNLTEDNSDGTISRIHFTSADNGCYSRIGMLRVDFTQSINLGPGCESDGIIHHQLAHTLGLWHEHSRLDRDRHFWIYARNANSSSVDQFDRQTPGTLIDWDIGYNLGSVTHFGANAFSKDGIILQFLWSTTFAKLPGCT</sequence>
<dbReference type="PRINTS" id="PR00480">
    <property type="entry name" value="ASTACIN"/>
</dbReference>
<keyword evidence="5 8" id="KW-0482">Metalloprotease</keyword>
<dbReference type="InterPro" id="IPR006026">
    <property type="entry name" value="Peptidase_Metallo"/>
</dbReference>
<protein>
    <recommendedName>
        <fullName evidence="8">Metalloendopeptidase</fullName>
        <ecNumber evidence="8">3.4.24.-</ecNumber>
    </recommendedName>
</protein>
<proteinExistence type="predicted"/>
<keyword evidence="6" id="KW-1015">Disulfide bond</keyword>
<evidence type="ECO:0000256" key="5">
    <source>
        <dbReference type="ARBA" id="ARBA00023049"/>
    </source>
</evidence>
<feature type="binding site" evidence="7">
    <location>
        <position position="238"/>
    </location>
    <ligand>
        <name>Zn(2+)</name>
        <dbReference type="ChEBI" id="CHEBI:29105"/>
        <note>catalytic</note>
    </ligand>
</feature>
<dbReference type="GO" id="GO:0006508">
    <property type="term" value="P:proteolysis"/>
    <property type="evidence" value="ECO:0007669"/>
    <property type="project" value="UniProtKB-KW"/>
</dbReference>
<evidence type="ECO:0000313" key="10">
    <source>
        <dbReference type="Proteomes" id="UP000050741"/>
    </source>
</evidence>
<evidence type="ECO:0000256" key="4">
    <source>
        <dbReference type="ARBA" id="ARBA00022833"/>
    </source>
</evidence>
<evidence type="ECO:0000256" key="7">
    <source>
        <dbReference type="PROSITE-ProRule" id="PRU01211"/>
    </source>
</evidence>
<name>A0A183BN63_GLOPA</name>
<dbReference type="PANTHER" id="PTHR10127:SF780">
    <property type="entry name" value="METALLOENDOPEPTIDASE"/>
    <property type="match status" value="1"/>
</dbReference>
<dbReference type="WBParaSite" id="GPLIN_000204900">
    <property type="protein sequence ID" value="GPLIN_000204900"/>
    <property type="gene ID" value="GPLIN_000204900"/>
</dbReference>
<keyword evidence="3 8" id="KW-0378">Hydrolase</keyword>
<evidence type="ECO:0000259" key="9">
    <source>
        <dbReference type="PROSITE" id="PS51864"/>
    </source>
</evidence>
<evidence type="ECO:0000256" key="6">
    <source>
        <dbReference type="ARBA" id="ARBA00023157"/>
    </source>
</evidence>
<feature type="binding site" evidence="7">
    <location>
        <position position="232"/>
    </location>
    <ligand>
        <name>Zn(2+)</name>
        <dbReference type="ChEBI" id="CHEBI:29105"/>
        <note>catalytic</note>
    </ligand>
</feature>
<dbReference type="SMART" id="SM00235">
    <property type="entry name" value="ZnMc"/>
    <property type="match status" value="1"/>
</dbReference>
<dbReference type="GO" id="GO:0008270">
    <property type="term" value="F:zinc ion binding"/>
    <property type="evidence" value="ECO:0007669"/>
    <property type="project" value="UniProtKB-UniRule"/>
</dbReference>
<dbReference type="Proteomes" id="UP000050741">
    <property type="component" value="Unassembled WGS sequence"/>
</dbReference>
<comment type="caution">
    <text evidence="7">Lacks conserved residue(s) required for the propagation of feature annotation.</text>
</comment>
<evidence type="ECO:0000256" key="8">
    <source>
        <dbReference type="RuleBase" id="RU361183"/>
    </source>
</evidence>
<comment type="cofactor">
    <cofactor evidence="7 8">
        <name>Zn(2+)</name>
        <dbReference type="ChEBI" id="CHEBI:29105"/>
    </cofactor>
    <text evidence="7 8">Binds 1 zinc ion per subunit.</text>
</comment>
<reference evidence="10" key="1">
    <citation type="submission" date="2014-05" db="EMBL/GenBank/DDBJ databases">
        <title>The genome and life-stage specific transcriptomes of Globodera pallida elucidate key aspects of plant parasitism by a cyst nematode.</title>
        <authorList>
            <person name="Cotton J.A."/>
            <person name="Lilley C.J."/>
            <person name="Jones L.M."/>
            <person name="Kikuchi T."/>
            <person name="Reid A.J."/>
            <person name="Thorpe P."/>
            <person name="Tsai I.J."/>
            <person name="Beasley H."/>
            <person name="Blok V."/>
            <person name="Cock P.J.A."/>
            <person name="Van den Akker S.E."/>
            <person name="Holroyd N."/>
            <person name="Hunt M."/>
            <person name="Mantelin S."/>
            <person name="Naghra H."/>
            <person name="Pain A."/>
            <person name="Palomares-Rius J.E."/>
            <person name="Zarowiecki M."/>
            <person name="Berriman M."/>
            <person name="Jones J.T."/>
            <person name="Urwin P.E."/>
        </authorList>
    </citation>
    <scope>NUCLEOTIDE SEQUENCE [LARGE SCALE GENOMIC DNA]</scope>
    <source>
        <strain evidence="10">Lindley</strain>
    </source>
</reference>
<feature type="binding site" evidence="7">
    <location>
        <position position="228"/>
    </location>
    <ligand>
        <name>Zn(2+)</name>
        <dbReference type="ChEBI" id="CHEBI:29105"/>
        <note>catalytic</note>
    </ligand>
</feature>
<reference evidence="11" key="2">
    <citation type="submission" date="2016-06" db="UniProtKB">
        <authorList>
            <consortium name="WormBaseParasite"/>
        </authorList>
    </citation>
    <scope>IDENTIFICATION</scope>
</reference>
<dbReference type="Pfam" id="PF01400">
    <property type="entry name" value="Astacin"/>
    <property type="match status" value="1"/>
</dbReference>
<dbReference type="PROSITE" id="PS51864">
    <property type="entry name" value="ASTACIN"/>
    <property type="match status" value="1"/>
</dbReference>
<keyword evidence="10" id="KW-1185">Reference proteome</keyword>